<dbReference type="EMBL" id="JASJUT010000007">
    <property type="protein sequence ID" value="MDK2596745.1"/>
    <property type="molecule type" value="Genomic_DNA"/>
</dbReference>
<feature type="domain" description="Methyltransferase type 12" evidence="1">
    <location>
        <begin position="45"/>
        <end position="121"/>
    </location>
</feature>
<reference evidence="2 3" key="1">
    <citation type="submission" date="2023-05" db="EMBL/GenBank/DDBJ databases">
        <title>Pseudoalteromonas ardens sp. nov., Pseudoalteromonas obscura sp. nov., and Pseudoalteromonas umbrosa sp. nov., isolated from the coral Montipora capitata.</title>
        <authorList>
            <person name="Thomas E.M."/>
            <person name="Smith E.M."/>
            <person name="Papke E."/>
            <person name="Shlafstein M.D."/>
            <person name="Oline D.K."/>
            <person name="Videau P."/>
            <person name="Saw J.H."/>
            <person name="Strangman W.K."/>
            <person name="Ushijima B."/>
        </authorList>
    </citation>
    <scope>NUCLEOTIDE SEQUENCE [LARGE SCALE GENOMIC DNA]</scope>
    <source>
        <strain evidence="2 3">P94</strain>
    </source>
</reference>
<keyword evidence="2" id="KW-0489">Methyltransferase</keyword>
<dbReference type="InterPro" id="IPR013217">
    <property type="entry name" value="Methyltransf_12"/>
</dbReference>
<evidence type="ECO:0000313" key="2">
    <source>
        <dbReference type="EMBL" id="MDK2596745.1"/>
    </source>
</evidence>
<dbReference type="InterPro" id="IPR029063">
    <property type="entry name" value="SAM-dependent_MTases_sf"/>
</dbReference>
<organism evidence="2 3">
    <name type="scientific">Pseudoalteromonas obscura</name>
    <dbReference type="NCBI Taxonomy" id="3048491"/>
    <lineage>
        <taxon>Bacteria</taxon>
        <taxon>Pseudomonadati</taxon>
        <taxon>Pseudomonadota</taxon>
        <taxon>Gammaproteobacteria</taxon>
        <taxon>Alteromonadales</taxon>
        <taxon>Pseudoalteromonadaceae</taxon>
        <taxon>Pseudoalteromonas</taxon>
    </lineage>
</organism>
<dbReference type="CDD" id="cd02440">
    <property type="entry name" value="AdoMet_MTases"/>
    <property type="match status" value="1"/>
</dbReference>
<dbReference type="GO" id="GO:0032259">
    <property type="term" value="P:methylation"/>
    <property type="evidence" value="ECO:0007669"/>
    <property type="project" value="UniProtKB-KW"/>
</dbReference>
<keyword evidence="2" id="KW-0808">Transferase</keyword>
<comment type="caution">
    <text evidence="2">The sequence shown here is derived from an EMBL/GenBank/DDBJ whole genome shotgun (WGS) entry which is preliminary data.</text>
</comment>
<evidence type="ECO:0000259" key="1">
    <source>
        <dbReference type="Pfam" id="PF08242"/>
    </source>
</evidence>
<dbReference type="RefSeq" id="WP_284137903.1">
    <property type="nucleotide sequence ID" value="NZ_JASJUT010000007.1"/>
</dbReference>
<protein>
    <submittedName>
        <fullName evidence="2">Class I SAM-dependent methyltransferase</fullName>
        <ecNumber evidence="2">2.1.-.-</ecNumber>
    </submittedName>
</protein>
<gene>
    <name evidence="2" type="ORF">QNM18_16975</name>
</gene>
<dbReference type="Pfam" id="PF08242">
    <property type="entry name" value="Methyltransf_12"/>
    <property type="match status" value="1"/>
</dbReference>
<sequence>MPTFTGDEALSYDQRIGKLVPGYELLHHTTAAQLGVMLEQNATILIVGAGTGKEVIELAQYNPTWHFIVQDVSADMLAIADQHFTNLGLSDRVTIHHGPLLQGQYQADVALCLLVMHFVKDDGSKMKLFEQICANLGTAGALFLADLTLPETSFEREAQLNYCQKHLGLSEVGVTTMRSNFINEFYPIDTARLDELAKYAGFDSPISYFKALGFSAFILNKRDCSA</sequence>
<accession>A0ABT7ENW9</accession>
<dbReference type="SUPFAM" id="SSF53335">
    <property type="entry name" value="S-adenosyl-L-methionine-dependent methyltransferases"/>
    <property type="match status" value="1"/>
</dbReference>
<dbReference type="Proteomes" id="UP001231915">
    <property type="component" value="Unassembled WGS sequence"/>
</dbReference>
<name>A0ABT7ENW9_9GAMM</name>
<dbReference type="GO" id="GO:0008168">
    <property type="term" value="F:methyltransferase activity"/>
    <property type="evidence" value="ECO:0007669"/>
    <property type="project" value="UniProtKB-KW"/>
</dbReference>
<evidence type="ECO:0000313" key="3">
    <source>
        <dbReference type="Proteomes" id="UP001231915"/>
    </source>
</evidence>
<dbReference type="EC" id="2.1.-.-" evidence="2"/>
<proteinExistence type="predicted"/>
<dbReference type="Gene3D" id="3.40.50.150">
    <property type="entry name" value="Vaccinia Virus protein VP39"/>
    <property type="match status" value="1"/>
</dbReference>
<keyword evidence="3" id="KW-1185">Reference proteome</keyword>